<evidence type="ECO:0000313" key="1">
    <source>
        <dbReference type="EMBL" id="KAL2540483.1"/>
    </source>
</evidence>
<dbReference type="Pfam" id="PF04398">
    <property type="entry name" value="DUF538"/>
    <property type="match status" value="1"/>
</dbReference>
<proteinExistence type="predicted"/>
<organism evidence="1 2">
    <name type="scientific">Abeliophyllum distichum</name>
    <dbReference type="NCBI Taxonomy" id="126358"/>
    <lineage>
        <taxon>Eukaryota</taxon>
        <taxon>Viridiplantae</taxon>
        <taxon>Streptophyta</taxon>
        <taxon>Embryophyta</taxon>
        <taxon>Tracheophyta</taxon>
        <taxon>Spermatophyta</taxon>
        <taxon>Magnoliopsida</taxon>
        <taxon>eudicotyledons</taxon>
        <taxon>Gunneridae</taxon>
        <taxon>Pentapetalae</taxon>
        <taxon>asterids</taxon>
        <taxon>lamiids</taxon>
        <taxon>Lamiales</taxon>
        <taxon>Oleaceae</taxon>
        <taxon>Forsythieae</taxon>
        <taxon>Abeliophyllum</taxon>
    </lineage>
</organism>
<dbReference type="Gene3D" id="2.30.240.10">
    <property type="entry name" value="At5g01610-like"/>
    <property type="match status" value="1"/>
</dbReference>
<name>A0ABD1VVA2_9LAMI</name>
<dbReference type="InterPro" id="IPR036758">
    <property type="entry name" value="At5g01610-like"/>
</dbReference>
<dbReference type="PANTHER" id="PTHR31676">
    <property type="entry name" value="T31J12.3 PROTEIN-RELATED"/>
    <property type="match status" value="1"/>
</dbReference>
<sequence length="173" mass="18784">MPATITTYEIIATVLTVAALIATTYGVGNPSLTAYELIQSYDLPVGLLPEGVTHYDLDQTTGKFNAYFDGSCSFSLEGSYQLKYNSKISGYISKGKLTSLSGVSVKVFFLWLNIVEVVRSGDNLEFSVGIASADFSIDNFYECPRCGCGLNCKDVYRNAPKGNFRSNPFASSI</sequence>
<protein>
    <submittedName>
        <fullName evidence="1">Uncharacterized protein</fullName>
    </submittedName>
</protein>
<gene>
    <name evidence="1" type="ORF">Adt_01461</name>
</gene>
<comment type="caution">
    <text evidence="1">The sequence shown here is derived from an EMBL/GenBank/DDBJ whole genome shotgun (WGS) entry which is preliminary data.</text>
</comment>
<dbReference type="EMBL" id="JBFOLK010000001">
    <property type="protein sequence ID" value="KAL2540483.1"/>
    <property type="molecule type" value="Genomic_DNA"/>
</dbReference>
<keyword evidence="2" id="KW-1185">Reference proteome</keyword>
<dbReference type="InterPro" id="IPR007493">
    <property type="entry name" value="DUF538"/>
</dbReference>
<dbReference type="PANTHER" id="PTHR31676:SF156">
    <property type="entry name" value="F22D16.19 PROTEIN"/>
    <property type="match status" value="1"/>
</dbReference>
<dbReference type="Proteomes" id="UP001604336">
    <property type="component" value="Unassembled WGS sequence"/>
</dbReference>
<evidence type="ECO:0000313" key="2">
    <source>
        <dbReference type="Proteomes" id="UP001604336"/>
    </source>
</evidence>
<dbReference type="SUPFAM" id="SSF141562">
    <property type="entry name" value="At5g01610-like"/>
    <property type="match status" value="1"/>
</dbReference>
<accession>A0ABD1VVA2</accession>
<reference evidence="2" key="1">
    <citation type="submission" date="2024-07" db="EMBL/GenBank/DDBJ databases">
        <title>Two chromosome-level genome assemblies of Korean endemic species Abeliophyllum distichum and Forsythia ovata (Oleaceae).</title>
        <authorList>
            <person name="Jang H."/>
        </authorList>
    </citation>
    <scope>NUCLEOTIDE SEQUENCE [LARGE SCALE GENOMIC DNA]</scope>
</reference>
<dbReference type="AlphaFoldDB" id="A0ABD1VVA2"/>